<protein>
    <recommendedName>
        <fullName evidence="4">DUF4158 domain-containing protein</fullName>
    </recommendedName>
</protein>
<evidence type="ECO:0000313" key="3">
    <source>
        <dbReference type="Proteomes" id="UP000606194"/>
    </source>
</evidence>
<evidence type="ECO:0000256" key="1">
    <source>
        <dbReference type="SAM" id="MobiDB-lite"/>
    </source>
</evidence>
<evidence type="ECO:0000313" key="2">
    <source>
        <dbReference type="EMBL" id="GGS24087.1"/>
    </source>
</evidence>
<evidence type="ECO:0008006" key="4">
    <source>
        <dbReference type="Google" id="ProtNLM"/>
    </source>
</evidence>
<dbReference type="AlphaFoldDB" id="A0A918LA56"/>
<keyword evidence="3" id="KW-1185">Reference proteome</keyword>
<feature type="region of interest" description="Disordered" evidence="1">
    <location>
        <begin position="41"/>
        <end position="65"/>
    </location>
</feature>
<comment type="caution">
    <text evidence="2">The sequence shown here is derived from an EMBL/GenBank/DDBJ whole genome shotgun (WGS) entry which is preliminary data.</text>
</comment>
<name>A0A918LA56_9ACTN</name>
<feature type="compositionally biased region" description="Basic and acidic residues" evidence="1">
    <location>
        <begin position="42"/>
        <end position="52"/>
    </location>
</feature>
<sequence length="65" mass="7333">MPGEAVEFVVRQLQVPASELDAHEWSGRTVECHRAQIRGHLGFRESPRRPARPDPAVLVPRPALR</sequence>
<gene>
    <name evidence="2" type="ORF">GCM10010269_73540</name>
</gene>
<proteinExistence type="predicted"/>
<reference evidence="2" key="1">
    <citation type="journal article" date="2014" name="Int. J. Syst. Evol. Microbiol.">
        <title>Complete genome sequence of Corynebacterium casei LMG S-19264T (=DSM 44701T), isolated from a smear-ripened cheese.</title>
        <authorList>
            <consortium name="US DOE Joint Genome Institute (JGI-PGF)"/>
            <person name="Walter F."/>
            <person name="Albersmeier A."/>
            <person name="Kalinowski J."/>
            <person name="Ruckert C."/>
        </authorList>
    </citation>
    <scope>NUCLEOTIDE SEQUENCE</scope>
    <source>
        <strain evidence="2">JCM 4386</strain>
    </source>
</reference>
<dbReference type="EMBL" id="BMTL01000044">
    <property type="protein sequence ID" value="GGS24087.1"/>
    <property type="molecule type" value="Genomic_DNA"/>
</dbReference>
<dbReference type="Proteomes" id="UP000606194">
    <property type="component" value="Unassembled WGS sequence"/>
</dbReference>
<organism evidence="2 3">
    <name type="scientific">Streptomyces humidus</name>
    <dbReference type="NCBI Taxonomy" id="52259"/>
    <lineage>
        <taxon>Bacteria</taxon>
        <taxon>Bacillati</taxon>
        <taxon>Actinomycetota</taxon>
        <taxon>Actinomycetes</taxon>
        <taxon>Kitasatosporales</taxon>
        <taxon>Streptomycetaceae</taxon>
        <taxon>Streptomyces</taxon>
    </lineage>
</organism>
<accession>A0A918LA56</accession>
<reference evidence="2" key="2">
    <citation type="submission" date="2020-09" db="EMBL/GenBank/DDBJ databases">
        <authorList>
            <person name="Sun Q."/>
            <person name="Ohkuma M."/>
        </authorList>
    </citation>
    <scope>NUCLEOTIDE SEQUENCE</scope>
    <source>
        <strain evidence="2">JCM 4386</strain>
    </source>
</reference>